<dbReference type="EMBL" id="LQQO01000063">
    <property type="protein sequence ID" value="KZE08593.1"/>
    <property type="molecule type" value="Genomic_DNA"/>
</dbReference>
<accession>A0ABR5Y7R8</accession>
<keyword evidence="2" id="KW-1185">Reference proteome</keyword>
<proteinExistence type="predicted"/>
<reference evidence="2" key="1">
    <citation type="submission" date="2016-01" db="EMBL/GenBank/DDBJ databases">
        <title>Draft genome of Chromobacterium sp. F49.</title>
        <authorList>
            <person name="Hong K.W."/>
        </authorList>
    </citation>
    <scope>NUCLEOTIDE SEQUENCE [LARGE SCALE GENOMIC DNA]</scope>
    <source>
        <strain evidence="2">CN3</strain>
    </source>
</reference>
<gene>
    <name evidence="1" type="ORF">AVT10_08545</name>
</gene>
<organism evidence="1 2">
    <name type="scientific">Sphingomonas hankookensis</name>
    <dbReference type="NCBI Taxonomy" id="563996"/>
    <lineage>
        <taxon>Bacteria</taxon>
        <taxon>Pseudomonadati</taxon>
        <taxon>Pseudomonadota</taxon>
        <taxon>Alphaproteobacteria</taxon>
        <taxon>Sphingomonadales</taxon>
        <taxon>Sphingomonadaceae</taxon>
        <taxon>Sphingomonas</taxon>
    </lineage>
</organism>
<dbReference type="RefSeq" id="WP_066694444.1">
    <property type="nucleotide sequence ID" value="NZ_CP117025.1"/>
</dbReference>
<protein>
    <submittedName>
        <fullName evidence="1">Uncharacterized protein</fullName>
    </submittedName>
</protein>
<evidence type="ECO:0000313" key="2">
    <source>
        <dbReference type="Proteomes" id="UP000076609"/>
    </source>
</evidence>
<name>A0ABR5Y7R8_9SPHN</name>
<sequence>MTAALLALALAAQPSAGLEQRRATIVQFEIKLAAGLSPAEEAAATEVFAADTRTIRRCADAGTIGARYKAEKRFSGSITERRNTAFAAIPIELRRELDKVPTGHATRVFGSAGVRRVLIACTVPTVPADRRGTI</sequence>
<evidence type="ECO:0000313" key="1">
    <source>
        <dbReference type="EMBL" id="KZE08593.1"/>
    </source>
</evidence>
<comment type="caution">
    <text evidence="1">The sequence shown here is derived from an EMBL/GenBank/DDBJ whole genome shotgun (WGS) entry which is preliminary data.</text>
</comment>
<dbReference type="Proteomes" id="UP000076609">
    <property type="component" value="Unassembled WGS sequence"/>
</dbReference>